<organism evidence="2">
    <name type="scientific">Morchella brunnea</name>
    <dbReference type="NCBI Taxonomy" id="1174671"/>
    <lineage>
        <taxon>Eukaryota</taxon>
        <taxon>Fungi</taxon>
        <taxon>Dikarya</taxon>
        <taxon>Ascomycota</taxon>
        <taxon>Pezizomycotina</taxon>
        <taxon>Pezizomycetes</taxon>
        <taxon>Pezizales</taxon>
        <taxon>Morchellaceae</taxon>
        <taxon>Morchella</taxon>
    </lineage>
</organism>
<reference evidence="2" key="1">
    <citation type="submission" date="2021-01" db="EMBL/GenBank/DDBJ databases">
        <authorList>
            <person name="Sun H.-H."/>
            <person name="Zhang S."/>
            <person name="Zhang Y.-J."/>
        </authorList>
    </citation>
    <scope>NUCLEOTIDE SEQUENCE</scope>
    <source>
        <strain evidence="2">CMM1</strain>
    </source>
</reference>
<evidence type="ECO:0000259" key="1">
    <source>
        <dbReference type="Pfam" id="PF07453"/>
    </source>
</evidence>
<dbReference type="AlphaFoldDB" id="A0A8K1MII1"/>
<dbReference type="InterPro" id="IPR010896">
    <property type="entry name" value="NUMOD1"/>
</dbReference>
<proteinExistence type="predicted"/>
<dbReference type="EMBL" id="MW538937">
    <property type="protein sequence ID" value="UBU98492.1"/>
    <property type="molecule type" value="Genomic_DNA"/>
</dbReference>
<dbReference type="Pfam" id="PF07453">
    <property type="entry name" value="NUMOD1"/>
    <property type="match status" value="1"/>
</dbReference>
<dbReference type="GeneID" id="68665152"/>
<accession>A0A8K1MII1</accession>
<name>A0A8K1MII1_9PEZI</name>
<protein>
    <recommendedName>
        <fullName evidence="1">Nuclease-associated modular DNA-binding 1 domain-containing protein</fullName>
    </recommendedName>
</protein>
<dbReference type="RefSeq" id="YP_010218612.1">
    <property type="nucleotide sequence ID" value="NC_058917.1"/>
</dbReference>
<feature type="domain" description="Nuclease-associated modular DNA-binding 1" evidence="1">
    <location>
        <begin position="33"/>
        <end position="61"/>
    </location>
</feature>
<geneLocation type="mitochondrion" evidence="2"/>
<evidence type="ECO:0000313" key="2">
    <source>
        <dbReference type="EMBL" id="UBU98492.1"/>
    </source>
</evidence>
<gene>
    <name evidence="2" type="primary">orf109B</name>
</gene>
<keyword evidence="2" id="KW-0496">Mitochondrion</keyword>
<sequence length="109" mass="11299">MAIEDGWGGGGGGEGTLSEETKALISLSMLSSIKVKVIDKETNTTVNYDSITAAATALNIRIQAICNYLKRNQVNPPAPFSLDFFTEGALGSALPKGAAKELGGALPKD</sequence>